<dbReference type="STRING" id="523849.OCC_05059"/>
<dbReference type="OrthoDB" id="46222at2157"/>
<dbReference type="InterPro" id="IPR001173">
    <property type="entry name" value="Glyco_trans_2-like"/>
</dbReference>
<evidence type="ECO:0000313" key="3">
    <source>
        <dbReference type="Proteomes" id="UP000015502"/>
    </source>
</evidence>
<keyword evidence="3" id="KW-1185">Reference proteome</keyword>
<evidence type="ECO:0000259" key="1">
    <source>
        <dbReference type="Pfam" id="PF00535"/>
    </source>
</evidence>
<reference evidence="2 3" key="1">
    <citation type="journal article" date="2012" name="J. Bacteriol.">
        <title>Genome sequence of the model hyperthermophilic archaeon Thermococcus litoralis NS-C.</title>
        <authorList>
            <person name="Gardner A.F."/>
            <person name="Kumar S."/>
            <person name="Perler F.B."/>
        </authorList>
    </citation>
    <scope>NUCLEOTIDE SEQUENCE [LARGE SCALE GENOMIC DNA]</scope>
    <source>
        <strain evidence="3">ATCC 51850 / DSM 5473 / JCM 8560 / NS-C</strain>
    </source>
</reference>
<dbReference type="AlphaFoldDB" id="H3ZN75"/>
<evidence type="ECO:0000313" key="2">
    <source>
        <dbReference type="EMBL" id="EHR78586.1"/>
    </source>
</evidence>
<dbReference type="Gene3D" id="3.90.550.10">
    <property type="entry name" value="Spore Coat Polysaccharide Biosynthesis Protein SpsA, Chain A"/>
    <property type="match status" value="1"/>
</dbReference>
<gene>
    <name evidence="2" type="ORF">OCC_05059</name>
</gene>
<protein>
    <recommendedName>
        <fullName evidence="1">Glycosyltransferase 2-like domain-containing protein</fullName>
    </recommendedName>
</protein>
<dbReference type="HOGENOM" id="CLU_2893456_0_0_2"/>
<organism evidence="2 3">
    <name type="scientific">Thermococcus litoralis (strain ATCC 51850 / DSM 5473 / JCM 8560 / NS-C)</name>
    <dbReference type="NCBI Taxonomy" id="523849"/>
    <lineage>
        <taxon>Archaea</taxon>
        <taxon>Methanobacteriati</taxon>
        <taxon>Methanobacteriota</taxon>
        <taxon>Thermococci</taxon>
        <taxon>Thermococcales</taxon>
        <taxon>Thermococcaceae</taxon>
        <taxon>Thermococcus</taxon>
    </lineage>
</organism>
<feature type="domain" description="Glycosyltransferase 2-like" evidence="1">
    <location>
        <begin position="10"/>
        <end position="59"/>
    </location>
</feature>
<dbReference type="PaxDb" id="523849-OCC_05059"/>
<sequence>MENKEMPLVSVIIPTYKRKDKLRRLLNSLLESDYPKDKMEIIVVVDADGEDYSDLMKEFPQS</sequence>
<dbReference type="SUPFAM" id="SSF53448">
    <property type="entry name" value="Nucleotide-diphospho-sugar transferases"/>
    <property type="match status" value="1"/>
</dbReference>
<dbReference type="InterPro" id="IPR029044">
    <property type="entry name" value="Nucleotide-diphossugar_trans"/>
</dbReference>
<dbReference type="Pfam" id="PF00535">
    <property type="entry name" value="Glycos_transf_2"/>
    <property type="match status" value="1"/>
</dbReference>
<dbReference type="KEGG" id="tlt:OCC_05059"/>
<dbReference type="Proteomes" id="UP000015502">
    <property type="component" value="Chromosome"/>
</dbReference>
<name>H3ZN75_THELN</name>
<accession>H3ZN75</accession>
<dbReference type="EMBL" id="CP006670">
    <property type="protein sequence ID" value="EHR78586.1"/>
    <property type="molecule type" value="Genomic_DNA"/>
</dbReference>
<proteinExistence type="predicted"/>